<evidence type="ECO:0000256" key="4">
    <source>
        <dbReference type="SAM" id="Phobius"/>
    </source>
</evidence>
<dbReference type="EMBL" id="CP000124">
    <property type="protein sequence ID" value="ABA48100.1"/>
    <property type="molecule type" value="Genomic_DNA"/>
</dbReference>
<dbReference type="PANTHER" id="PTHR23523">
    <property type="match status" value="1"/>
</dbReference>
<dbReference type="Pfam" id="PF07690">
    <property type="entry name" value="MFS_1"/>
    <property type="match status" value="1"/>
</dbReference>
<dbReference type="AlphaFoldDB" id="Q3JSD9"/>
<evidence type="ECO:0000256" key="3">
    <source>
        <dbReference type="ARBA" id="ARBA00023136"/>
    </source>
</evidence>
<evidence type="ECO:0000256" key="1">
    <source>
        <dbReference type="ARBA" id="ARBA00022692"/>
    </source>
</evidence>
<feature type="transmembrane region" description="Helical" evidence="4">
    <location>
        <begin position="366"/>
        <end position="386"/>
    </location>
</feature>
<evidence type="ECO:0000259" key="5">
    <source>
        <dbReference type="PROSITE" id="PS50850"/>
    </source>
</evidence>
<keyword evidence="2 4" id="KW-1133">Transmembrane helix</keyword>
<feature type="transmembrane region" description="Helical" evidence="4">
    <location>
        <begin position="141"/>
        <end position="159"/>
    </location>
</feature>
<dbReference type="InterPro" id="IPR020846">
    <property type="entry name" value="MFS_dom"/>
</dbReference>
<dbReference type="Proteomes" id="UP000002700">
    <property type="component" value="Chromosome I"/>
</dbReference>
<accession>Q3JSD9</accession>
<feature type="transmembrane region" description="Helical" evidence="4">
    <location>
        <begin position="245"/>
        <end position="268"/>
    </location>
</feature>
<feature type="domain" description="Major facilitator superfamily (MFS) profile" evidence="5">
    <location>
        <begin position="17"/>
        <end position="390"/>
    </location>
</feature>
<evidence type="ECO:0000256" key="2">
    <source>
        <dbReference type="ARBA" id="ARBA00022989"/>
    </source>
</evidence>
<feature type="transmembrane region" description="Helical" evidence="4">
    <location>
        <begin position="335"/>
        <end position="354"/>
    </location>
</feature>
<evidence type="ECO:0000313" key="7">
    <source>
        <dbReference type="Proteomes" id="UP000002700"/>
    </source>
</evidence>
<organism evidence="6 7">
    <name type="scientific">Burkholderia pseudomallei (strain 1710b)</name>
    <dbReference type="NCBI Taxonomy" id="320372"/>
    <lineage>
        <taxon>Bacteria</taxon>
        <taxon>Pseudomonadati</taxon>
        <taxon>Pseudomonadota</taxon>
        <taxon>Betaproteobacteria</taxon>
        <taxon>Burkholderiales</taxon>
        <taxon>Burkholderiaceae</taxon>
        <taxon>Burkholderia</taxon>
        <taxon>pseudomallei group</taxon>
    </lineage>
</organism>
<dbReference type="GO" id="GO:0022857">
    <property type="term" value="F:transmembrane transporter activity"/>
    <property type="evidence" value="ECO:0007669"/>
    <property type="project" value="InterPro"/>
</dbReference>
<dbReference type="PANTHER" id="PTHR23523:SF1">
    <property type="entry name" value="CYANATE TRANSPORT PROTEIN CYNX"/>
    <property type="match status" value="1"/>
</dbReference>
<keyword evidence="3 4" id="KW-0472">Membrane</keyword>
<sequence length="401" mass="40156">MCAVFILMNLLLSPAWRLAAVVLVGLNLRPALASIGPLLDTIQRASGLSDSAASLLTTLPILLMGALGLVAPWLARRVGVRAGVGLGVALIGLACAARVAAGAPAALLASALCAGLGIAAAQALLPAFIKTQFAARAGSVMGFYSTSIMGGAVFASVATPFAAHAIGWTCALAGWALPAAAAALLWPLATRATARPAHARPAARRAHGARAWLLAAFFGLGTGAYTLVLAWLPPYYVSLGWSPEAAGGLLGGVTLAEVVAGLTVSALVERLPDRRPALFTALVSLFAGLIALIAAPLGLALPASLLLGLGIGSLFPLSLIVTLDHASSAAEAGALTGFVQGVGYLIAGLFPFVAGVIRQSVADLSPAWGFMAAVCIAMAAMAARFAPPRPAIARSGARSGT</sequence>
<protein>
    <submittedName>
        <fullName evidence="6">Major facilitator family transporter</fullName>
    </submittedName>
</protein>
<keyword evidence="1 4" id="KW-0812">Transmembrane</keyword>
<dbReference type="Gene3D" id="1.20.1250.20">
    <property type="entry name" value="MFS general substrate transporter like domains"/>
    <property type="match status" value="2"/>
</dbReference>
<reference evidence="6 7" key="1">
    <citation type="submission" date="2005-09" db="EMBL/GenBank/DDBJ databases">
        <authorList>
            <person name="Woods D.E."/>
            <person name="Nierman W.C."/>
        </authorList>
    </citation>
    <scope>NUCLEOTIDE SEQUENCE [LARGE SCALE GENOMIC DNA]</scope>
    <source>
        <strain evidence="6 7">1710b</strain>
    </source>
</reference>
<gene>
    <name evidence="6" type="primary">igiE</name>
    <name evidence="6" type="ordered locus">BURPS1710b_2119</name>
</gene>
<feature type="transmembrane region" description="Helical" evidence="4">
    <location>
        <begin position="305"/>
        <end position="323"/>
    </location>
</feature>
<dbReference type="KEGG" id="bpm:BURPS1710b_2119"/>
<dbReference type="SUPFAM" id="SSF103473">
    <property type="entry name" value="MFS general substrate transporter"/>
    <property type="match status" value="1"/>
</dbReference>
<feature type="transmembrane region" description="Helical" evidence="4">
    <location>
        <begin position="211"/>
        <end position="233"/>
    </location>
</feature>
<dbReference type="InterPro" id="IPR052524">
    <property type="entry name" value="MFS_Cyanate_Porter"/>
</dbReference>
<feature type="transmembrane region" description="Helical" evidence="4">
    <location>
        <begin position="165"/>
        <end position="190"/>
    </location>
</feature>
<feature type="transmembrane region" description="Helical" evidence="4">
    <location>
        <begin position="82"/>
        <end position="101"/>
    </location>
</feature>
<feature type="transmembrane region" description="Helical" evidence="4">
    <location>
        <begin position="107"/>
        <end position="129"/>
    </location>
</feature>
<evidence type="ECO:0000313" key="6">
    <source>
        <dbReference type="EMBL" id="ABA48100.1"/>
    </source>
</evidence>
<dbReference type="PROSITE" id="PS50850">
    <property type="entry name" value="MFS"/>
    <property type="match status" value="1"/>
</dbReference>
<dbReference type="InterPro" id="IPR011701">
    <property type="entry name" value="MFS"/>
</dbReference>
<feature type="transmembrane region" description="Helical" evidence="4">
    <location>
        <begin position="52"/>
        <end position="75"/>
    </location>
</feature>
<dbReference type="InterPro" id="IPR036259">
    <property type="entry name" value="MFS_trans_sf"/>
</dbReference>
<dbReference type="HOGENOM" id="CLU_038046_4_0_4"/>
<name>Q3JSD9_BURP1</name>
<dbReference type="EnsemblBacteria" id="ABA48100">
    <property type="protein sequence ID" value="ABA48100"/>
    <property type="gene ID" value="BURPS1710b_2119"/>
</dbReference>
<proteinExistence type="predicted"/>
<feature type="transmembrane region" description="Helical" evidence="4">
    <location>
        <begin position="277"/>
        <end position="299"/>
    </location>
</feature>